<dbReference type="Proteomes" id="UP001500730">
    <property type="component" value="Unassembled WGS sequence"/>
</dbReference>
<sequence>MTTAEFAPEDAMSLYVQRDPQDGASRIDFTLAEVDELALSEFLYADSSGRLRRGDEADVLSTAHF</sequence>
<keyword evidence="2" id="KW-1185">Reference proteome</keyword>
<evidence type="ECO:0000313" key="1">
    <source>
        <dbReference type="EMBL" id="GAA2499519.1"/>
    </source>
</evidence>
<reference evidence="1 2" key="1">
    <citation type="journal article" date="2019" name="Int. J. Syst. Evol. Microbiol.">
        <title>The Global Catalogue of Microorganisms (GCM) 10K type strain sequencing project: providing services to taxonomists for standard genome sequencing and annotation.</title>
        <authorList>
            <consortium name="The Broad Institute Genomics Platform"/>
            <consortium name="The Broad Institute Genome Sequencing Center for Infectious Disease"/>
            <person name="Wu L."/>
            <person name="Ma J."/>
        </authorList>
    </citation>
    <scope>NUCLEOTIDE SEQUENCE [LARGE SCALE GENOMIC DNA]</scope>
    <source>
        <strain evidence="1 2">JCM 16259</strain>
    </source>
</reference>
<proteinExistence type="predicted"/>
<name>A0ABN3MDZ5_9MICO</name>
<accession>A0ABN3MDZ5</accession>
<dbReference type="EMBL" id="BAAARE010000026">
    <property type="protein sequence ID" value="GAA2499519.1"/>
    <property type="molecule type" value="Genomic_DNA"/>
</dbReference>
<comment type="caution">
    <text evidence="1">The sequence shown here is derived from an EMBL/GenBank/DDBJ whole genome shotgun (WGS) entry which is preliminary data.</text>
</comment>
<gene>
    <name evidence="1" type="ORF">GCM10009858_42320</name>
</gene>
<evidence type="ECO:0000313" key="2">
    <source>
        <dbReference type="Proteomes" id="UP001500730"/>
    </source>
</evidence>
<protein>
    <submittedName>
        <fullName evidence="1">Uncharacterized protein</fullName>
    </submittedName>
</protein>
<dbReference type="RefSeq" id="WP_344257081.1">
    <property type="nucleotide sequence ID" value="NZ_BAAARE010000026.1"/>
</dbReference>
<organism evidence="1 2">
    <name type="scientific">Terrabacter carboxydivorans</name>
    <dbReference type="NCBI Taxonomy" id="619730"/>
    <lineage>
        <taxon>Bacteria</taxon>
        <taxon>Bacillati</taxon>
        <taxon>Actinomycetota</taxon>
        <taxon>Actinomycetes</taxon>
        <taxon>Micrococcales</taxon>
        <taxon>Intrasporangiaceae</taxon>
        <taxon>Terrabacter</taxon>
    </lineage>
</organism>